<dbReference type="Pfam" id="PF13560">
    <property type="entry name" value="HTH_31"/>
    <property type="match status" value="1"/>
</dbReference>
<keyword evidence="3" id="KW-1185">Reference proteome</keyword>
<accession>A0ABN3VXK0</accession>
<feature type="domain" description="HTH cro/C1-type" evidence="1">
    <location>
        <begin position="50"/>
        <end position="84"/>
    </location>
</feature>
<sequence>MDRRVVPRPFMITGRFPSADRGVITATALVAAGQEAAGRRREAYVCACRLAEMRKAARFTRVELVEALGVTRAWISKIENGEVSGIDVVCAPIRVEAAETVGSGAVSAGRTRRRFRPGWCRVRRGSLGTAVSVNELCDDPEAQFAGFPFVDVVRDDERAVGFGASGRPQTMARRRIGGYESLRDGRPGVVRCSRHVGGVRRGRCPL</sequence>
<evidence type="ECO:0000313" key="2">
    <source>
        <dbReference type="EMBL" id="GAA2870727.1"/>
    </source>
</evidence>
<dbReference type="InterPro" id="IPR001387">
    <property type="entry name" value="Cro/C1-type_HTH"/>
</dbReference>
<evidence type="ECO:0000259" key="1">
    <source>
        <dbReference type="PROSITE" id="PS50943"/>
    </source>
</evidence>
<dbReference type="SMART" id="SM00530">
    <property type="entry name" value="HTH_XRE"/>
    <property type="match status" value="1"/>
</dbReference>
<dbReference type="Gene3D" id="1.10.260.40">
    <property type="entry name" value="lambda repressor-like DNA-binding domains"/>
    <property type="match status" value="1"/>
</dbReference>
<dbReference type="EMBL" id="BAAAVI010000019">
    <property type="protein sequence ID" value="GAA2870727.1"/>
    <property type="molecule type" value="Genomic_DNA"/>
</dbReference>
<dbReference type="PROSITE" id="PS50943">
    <property type="entry name" value="HTH_CROC1"/>
    <property type="match status" value="1"/>
</dbReference>
<dbReference type="Proteomes" id="UP001500831">
    <property type="component" value="Unassembled WGS sequence"/>
</dbReference>
<proteinExistence type="predicted"/>
<dbReference type="SUPFAM" id="SSF47413">
    <property type="entry name" value="lambda repressor-like DNA-binding domains"/>
    <property type="match status" value="1"/>
</dbReference>
<organism evidence="2 3">
    <name type="scientific">Streptosporangium fragile</name>
    <dbReference type="NCBI Taxonomy" id="46186"/>
    <lineage>
        <taxon>Bacteria</taxon>
        <taxon>Bacillati</taxon>
        <taxon>Actinomycetota</taxon>
        <taxon>Actinomycetes</taxon>
        <taxon>Streptosporangiales</taxon>
        <taxon>Streptosporangiaceae</taxon>
        <taxon>Streptosporangium</taxon>
    </lineage>
</organism>
<dbReference type="CDD" id="cd00093">
    <property type="entry name" value="HTH_XRE"/>
    <property type="match status" value="1"/>
</dbReference>
<evidence type="ECO:0000313" key="3">
    <source>
        <dbReference type="Proteomes" id="UP001500831"/>
    </source>
</evidence>
<comment type="caution">
    <text evidence="2">The sequence shown here is derived from an EMBL/GenBank/DDBJ whole genome shotgun (WGS) entry which is preliminary data.</text>
</comment>
<name>A0ABN3VXK0_9ACTN</name>
<reference evidence="2 3" key="1">
    <citation type="journal article" date="2019" name="Int. J. Syst. Evol. Microbiol.">
        <title>The Global Catalogue of Microorganisms (GCM) 10K type strain sequencing project: providing services to taxonomists for standard genome sequencing and annotation.</title>
        <authorList>
            <consortium name="The Broad Institute Genomics Platform"/>
            <consortium name="The Broad Institute Genome Sequencing Center for Infectious Disease"/>
            <person name="Wu L."/>
            <person name="Ma J."/>
        </authorList>
    </citation>
    <scope>NUCLEOTIDE SEQUENCE [LARGE SCALE GENOMIC DNA]</scope>
    <source>
        <strain evidence="2 3">JCM 6242</strain>
    </source>
</reference>
<gene>
    <name evidence="2" type="ORF">GCM10010517_30990</name>
</gene>
<dbReference type="InterPro" id="IPR010982">
    <property type="entry name" value="Lambda_DNA-bd_dom_sf"/>
</dbReference>
<protein>
    <recommendedName>
        <fullName evidence="1">HTH cro/C1-type domain-containing protein</fullName>
    </recommendedName>
</protein>